<organismHost>
    <name type="scientific">Potamochoerus larvatus</name>
    <name type="common">Bushpig</name>
    <dbReference type="NCBI Taxonomy" id="273792"/>
</organismHost>
<organismHost>
    <name type="scientific">Phacochoerus aethiopicus</name>
    <name type="common">Warthog</name>
    <dbReference type="NCBI Taxonomy" id="85517"/>
</organismHost>
<organismHost>
    <name type="scientific">Ornithodoros</name>
    <name type="common">relapsing fever ticks</name>
    <dbReference type="NCBI Taxonomy" id="6937"/>
</organismHost>
<organismHost>
    <name type="scientific">Sus scrofa</name>
    <name type="common">Pig</name>
    <dbReference type="NCBI Taxonomy" id="9823"/>
</organismHost>
<protein>
    <submittedName>
        <fullName evidence="1">PA151R</fullName>
    </submittedName>
</protein>
<gene>
    <name evidence="1" type="primary">A151R</name>
</gene>
<reference evidence="1" key="1">
    <citation type="submission" date="2019-11" db="EMBL/GenBank/DDBJ databases">
        <authorList>
            <person name="Ndlovu S.S."/>
            <person name="Carulei O."/>
        </authorList>
    </citation>
    <scope>NUCLEOTIDE SEQUENCE [LARGE SCALE GENOMIC DNA]</scope>
    <source>
        <strain evidence="1">RSA_W1_1999</strain>
    </source>
</reference>
<dbReference type="EMBL" id="MN641876">
    <property type="protein sequence ID" value="QII88726.1"/>
    <property type="molecule type" value="Genomic_DNA"/>
</dbReference>
<name>A0A6G7KTL0_ASF</name>
<proteinExistence type="predicted"/>
<sequence length="161" mass="18572">MMALLHKEKLIQCIENVVLTGGTVLLLLQNIVVSEISYMGVTYIYFTFIANHVLQSTEDLTGATSKNIATMFYIWIIQNPQNITIWSGVPRTQIYFANVLYHTNYNHVCIQDFWNVSTSVGPCIFIVRTIWCTICTSFYPFTNIMSPNIFQLIRYLLLLLK</sequence>
<organismHost>
    <name type="scientific">Phacochoerus africanus</name>
    <name type="common">Warthog</name>
    <dbReference type="NCBI Taxonomy" id="41426"/>
</organismHost>
<accession>A0A6G7KTL0</accession>
<evidence type="ECO:0000313" key="1">
    <source>
        <dbReference type="EMBL" id="QII88726.1"/>
    </source>
</evidence>
<organismHost>
    <name type="scientific">Ornithodoros moubata</name>
    <name type="common">Soft tick</name>
    <name type="synonym">Argasid tick</name>
    <dbReference type="NCBI Taxonomy" id="6938"/>
</organismHost>
<organism evidence="1">
    <name type="scientific">African swine fever virus</name>
    <name type="common">ASFV</name>
    <dbReference type="NCBI Taxonomy" id="10497"/>
    <lineage>
        <taxon>Viruses</taxon>
        <taxon>Varidnaviria</taxon>
        <taxon>Bamfordvirae</taxon>
        <taxon>Nucleocytoviricota</taxon>
        <taxon>Pokkesviricetes</taxon>
        <taxon>Asfuvirales</taxon>
        <taxon>Asfarviridae</taxon>
        <taxon>Asfivirus</taxon>
        <taxon>Asfivirus haemorrhagiae</taxon>
    </lineage>
</organism>